<evidence type="ECO:0000256" key="2">
    <source>
        <dbReference type="ARBA" id="ARBA00004630"/>
    </source>
</evidence>
<reference evidence="9" key="3">
    <citation type="submission" date="2025-09" db="UniProtKB">
        <authorList>
            <consortium name="Ensembl"/>
        </authorList>
    </citation>
    <scope>IDENTIFICATION</scope>
</reference>
<dbReference type="GO" id="GO:0006886">
    <property type="term" value="P:intracellular protein transport"/>
    <property type="evidence" value="ECO:0007669"/>
    <property type="project" value="UniProtKB-UniRule"/>
</dbReference>
<evidence type="ECO:0000313" key="9">
    <source>
        <dbReference type="Ensembl" id="ENSOMYP00000019726.2"/>
    </source>
</evidence>
<feature type="repeat" description="CHCR" evidence="7">
    <location>
        <begin position="39"/>
        <end position="204"/>
    </location>
</feature>
<evidence type="ECO:0000256" key="5">
    <source>
        <dbReference type="ARBA" id="ARBA00022833"/>
    </source>
</evidence>
<evidence type="ECO:0000256" key="8">
    <source>
        <dbReference type="SAM" id="Coils"/>
    </source>
</evidence>
<dbReference type="GO" id="GO:0048284">
    <property type="term" value="P:organelle fusion"/>
    <property type="evidence" value="ECO:0007669"/>
    <property type="project" value="TreeGrafter"/>
</dbReference>
<comment type="subcellular location">
    <subcellularLocation>
        <location evidence="1">Late endosome membrane</location>
        <topology evidence="1">Peripheral membrane protein</topology>
        <orientation evidence="1">Cytoplasmic side</orientation>
    </subcellularLocation>
    <subcellularLocation>
        <location evidence="2">Lysosome membrane</location>
        <topology evidence="2">Peripheral membrane protein</topology>
        <orientation evidence="2">Cytoplasmic side</orientation>
    </subcellularLocation>
</comment>
<organism evidence="9 10">
    <name type="scientific">Oncorhynchus mykiss</name>
    <name type="common">Rainbow trout</name>
    <name type="synonym">Salmo gairdneri</name>
    <dbReference type="NCBI Taxonomy" id="8022"/>
    <lineage>
        <taxon>Eukaryota</taxon>
        <taxon>Metazoa</taxon>
        <taxon>Chordata</taxon>
        <taxon>Craniata</taxon>
        <taxon>Vertebrata</taxon>
        <taxon>Euteleostomi</taxon>
        <taxon>Actinopterygii</taxon>
        <taxon>Neopterygii</taxon>
        <taxon>Teleostei</taxon>
        <taxon>Protacanthopterygii</taxon>
        <taxon>Salmoniformes</taxon>
        <taxon>Salmonidae</taxon>
        <taxon>Salmoninae</taxon>
        <taxon>Oncorhynchus</taxon>
    </lineage>
</organism>
<dbReference type="Ensembl" id="ENSOMYT00000021675.2">
    <property type="protein sequence ID" value="ENSOMYP00000019726.2"/>
    <property type="gene ID" value="ENSOMYG00000009555.2"/>
</dbReference>
<dbReference type="GO" id="GO:0007032">
    <property type="term" value="P:endosome organization"/>
    <property type="evidence" value="ECO:0007669"/>
    <property type="project" value="TreeGrafter"/>
</dbReference>
<sequence>LKLTCLRYGKTLIHHVPDGTTLHPKGLCTDYQPSWDTTDRDSLDRGSVANSEEFIPVFANNPQELRAFLEHIIEVEPFFSQGVYDTLLVLRLQDWAHEQDPEVMETHTHGAALSLLRSNNTVFDKALVLCQMHNFKEGVLYLYEKGKLYQQIIHYHMQNEEYGKVEVCLWEQALGYFAHKEENCKAYISQVLQYIDQNNLMPPLLVVQTLAHNSTATLSVIKGYLINKLQRETQQIEDDERKIRQYRDETAHLRTEIQELRSSMCNSPLELSSVHFLCSHSFHQHCFESNAESEVECSTCTPENRKVMEMLHAQDQKRDLHDHFTRQGEMTPDPDPGLYTKMTVFTADTVCCELYQIKMYLSRAPNTTVAEA</sequence>
<evidence type="ECO:0000256" key="1">
    <source>
        <dbReference type="ARBA" id="ARBA00004492"/>
    </source>
</evidence>
<dbReference type="Proteomes" id="UP000694395">
    <property type="component" value="Chromosome 10"/>
</dbReference>
<dbReference type="AlphaFoldDB" id="A0A8C7PCJ1"/>
<dbReference type="CDD" id="cd16688">
    <property type="entry name" value="RING-H2_Vps11"/>
    <property type="match status" value="1"/>
</dbReference>
<dbReference type="GO" id="GO:0007033">
    <property type="term" value="P:vacuole organization"/>
    <property type="evidence" value="ECO:0007669"/>
    <property type="project" value="TreeGrafter"/>
</dbReference>
<keyword evidence="3" id="KW-0479">Metal-binding</keyword>
<dbReference type="GO" id="GO:0030674">
    <property type="term" value="F:protein-macromolecule adaptor activity"/>
    <property type="evidence" value="ECO:0007669"/>
    <property type="project" value="TreeGrafter"/>
</dbReference>
<dbReference type="GeneTree" id="ENSGT00940000153635"/>
<dbReference type="InterPro" id="IPR057308">
    <property type="entry name" value="CHCR_PEP5_VPS11"/>
</dbReference>
<evidence type="ECO:0000256" key="3">
    <source>
        <dbReference type="ARBA" id="ARBA00022723"/>
    </source>
</evidence>
<keyword evidence="10" id="KW-1185">Reference proteome</keyword>
<dbReference type="GO" id="GO:0030897">
    <property type="term" value="C:HOPS complex"/>
    <property type="evidence" value="ECO:0007669"/>
    <property type="project" value="TreeGrafter"/>
</dbReference>
<name>A0A8C7PCJ1_ONCMY</name>
<dbReference type="PANTHER" id="PTHR23323">
    <property type="entry name" value="VACUOLAR PROTEIN SORTING-ASSOCIATED PROTEIN"/>
    <property type="match status" value="1"/>
</dbReference>
<dbReference type="GO" id="GO:0031902">
    <property type="term" value="C:late endosome membrane"/>
    <property type="evidence" value="ECO:0007669"/>
    <property type="project" value="UniProtKB-SubCell"/>
</dbReference>
<dbReference type="Pfam" id="PF23356">
    <property type="entry name" value="TPR_PEP5_VPS11"/>
    <property type="match status" value="1"/>
</dbReference>
<dbReference type="GO" id="GO:0005765">
    <property type="term" value="C:lysosomal membrane"/>
    <property type="evidence" value="ECO:0007669"/>
    <property type="project" value="UniProtKB-SubCell"/>
</dbReference>
<keyword evidence="6" id="KW-0472">Membrane</keyword>
<dbReference type="PANTHER" id="PTHR23323:SF24">
    <property type="entry name" value="VACUOLAR PROTEIN SORTING-ASSOCIATED PROTEIN 11 HOMOLOG"/>
    <property type="match status" value="1"/>
</dbReference>
<evidence type="ECO:0000313" key="10">
    <source>
        <dbReference type="Proteomes" id="UP000694395"/>
    </source>
</evidence>
<keyword evidence="5" id="KW-0862">Zinc</keyword>
<evidence type="ECO:0000256" key="6">
    <source>
        <dbReference type="ARBA" id="ARBA00023136"/>
    </source>
</evidence>
<feature type="coiled-coil region" evidence="8">
    <location>
        <begin position="229"/>
        <end position="263"/>
    </location>
</feature>
<keyword evidence="4" id="KW-0863">Zinc-finger</keyword>
<evidence type="ECO:0000256" key="7">
    <source>
        <dbReference type="PROSITE-ProRule" id="PRU01006"/>
    </source>
</evidence>
<protein>
    <submittedName>
        <fullName evidence="9">VPS11 core subunit of CORVET and HOPS complexes</fullName>
    </submittedName>
</protein>
<dbReference type="GO" id="GO:0006904">
    <property type="term" value="P:vesicle docking involved in exocytosis"/>
    <property type="evidence" value="ECO:0007669"/>
    <property type="project" value="TreeGrafter"/>
</dbReference>
<reference evidence="9" key="1">
    <citation type="submission" date="2020-07" db="EMBL/GenBank/DDBJ databases">
        <title>A long reads based de novo assembly of the rainbow trout Arlee double haploid line genome.</title>
        <authorList>
            <person name="Gao G."/>
            <person name="Palti Y."/>
        </authorList>
    </citation>
    <scope>NUCLEOTIDE SEQUENCE [LARGE SCALE GENOMIC DNA]</scope>
</reference>
<keyword evidence="8" id="KW-0175">Coiled coil</keyword>
<proteinExistence type="predicted"/>
<dbReference type="GO" id="GO:0008270">
    <property type="term" value="F:zinc ion binding"/>
    <property type="evidence" value="ECO:0007669"/>
    <property type="project" value="UniProtKB-KW"/>
</dbReference>
<dbReference type="PROSITE" id="PS50236">
    <property type="entry name" value="CHCR"/>
    <property type="match status" value="1"/>
</dbReference>
<dbReference type="InterPro" id="IPR000547">
    <property type="entry name" value="Clathrin_H-chain/VPS_repeat"/>
</dbReference>
<evidence type="ECO:0000256" key="4">
    <source>
        <dbReference type="ARBA" id="ARBA00022771"/>
    </source>
</evidence>
<reference evidence="9" key="2">
    <citation type="submission" date="2025-08" db="UniProtKB">
        <authorList>
            <consortium name="Ensembl"/>
        </authorList>
    </citation>
    <scope>IDENTIFICATION</scope>
</reference>
<accession>A0A8C7PCJ1</accession>